<reference evidence="6" key="1">
    <citation type="submission" date="2025-08" db="UniProtKB">
        <authorList>
            <consortium name="Ensembl"/>
        </authorList>
    </citation>
    <scope>IDENTIFICATION</scope>
</reference>
<dbReference type="SUPFAM" id="SSF52833">
    <property type="entry name" value="Thioredoxin-like"/>
    <property type="match status" value="1"/>
</dbReference>
<evidence type="ECO:0000259" key="5">
    <source>
        <dbReference type="PROSITE" id="PS50405"/>
    </source>
</evidence>
<evidence type="ECO:0000313" key="6">
    <source>
        <dbReference type="Ensembl" id="ENSCCRP00020097786.1"/>
    </source>
</evidence>
<dbReference type="InterPro" id="IPR036249">
    <property type="entry name" value="Thioredoxin-like_sf"/>
</dbReference>
<comment type="catalytic activity">
    <reaction evidence="2 4">
        <text>methylarsonate + 2 glutathione + H(+) = methylarsonous acid + glutathione disulfide + H2O</text>
        <dbReference type="Rhea" id="RHEA:15969"/>
        <dbReference type="ChEBI" id="CHEBI:15377"/>
        <dbReference type="ChEBI" id="CHEBI:15378"/>
        <dbReference type="ChEBI" id="CHEBI:17826"/>
        <dbReference type="ChEBI" id="CHEBI:33409"/>
        <dbReference type="ChEBI" id="CHEBI:57925"/>
        <dbReference type="ChEBI" id="CHEBI:58297"/>
        <dbReference type="EC" id="1.20.4.2"/>
    </reaction>
</comment>
<dbReference type="EC" id="2.5.1.18" evidence="4"/>
<keyword evidence="4" id="KW-0808">Transferase</keyword>
<dbReference type="GO" id="GO:0004364">
    <property type="term" value="F:glutathione transferase activity"/>
    <property type="evidence" value="ECO:0007669"/>
    <property type="project" value="UniProtKB-UniRule"/>
</dbReference>
<dbReference type="GO" id="GO:0005737">
    <property type="term" value="C:cytoplasm"/>
    <property type="evidence" value="ECO:0007669"/>
    <property type="project" value="InterPro"/>
</dbReference>
<dbReference type="Ensembl" id="ENSCCRT00020106916.1">
    <property type="protein sequence ID" value="ENSCCRP00020097786.1"/>
    <property type="gene ID" value="ENSCCRG00020044907.1"/>
</dbReference>
<dbReference type="Gene3D" id="3.40.30.10">
    <property type="entry name" value="Glutaredoxin"/>
    <property type="match status" value="2"/>
</dbReference>
<dbReference type="InterPro" id="IPR005442">
    <property type="entry name" value="GST_omega"/>
</dbReference>
<sequence length="218" mass="25568">MAESQKCLGKGSPAPGPVPKKHIQLYSMRFCPFAQWTRLVLNWQVSYLRRMKLGMKVFFCAEDLIWESPITCEYLNEVYPEKKLLPSDPFERAQQKMLMNGCSFQVTPYFYKTPVSKTKGEDVSALEAELKRNSPNLMMIDYMMWPWFERMEMMDLNNTHADNFFILSSCLDGTPQLKKWTEHMLEDPPVKATVFSTDNYKVFYKSYMEGTPDYDYGL</sequence>
<dbReference type="GO" id="GO:0050610">
    <property type="term" value="F:methylarsonate reductase activity"/>
    <property type="evidence" value="ECO:0007669"/>
    <property type="project" value="UniProtKB-UniRule"/>
</dbReference>
<dbReference type="Proteomes" id="UP000694701">
    <property type="component" value="Unplaced"/>
</dbReference>
<name>A0A8C2JS59_CYPCA</name>
<dbReference type="EC" id="1.8.5.1" evidence="4"/>
<keyword evidence="4" id="KW-0560">Oxidoreductase</keyword>
<dbReference type="InterPro" id="IPR036282">
    <property type="entry name" value="Glutathione-S-Trfase_C_sf"/>
</dbReference>
<feature type="domain" description="GST C-terminal" evidence="5">
    <location>
        <begin position="47"/>
        <end position="208"/>
    </location>
</feature>
<dbReference type="EC" id="1.20.4.2" evidence="4"/>
<dbReference type="InterPro" id="IPR050983">
    <property type="entry name" value="GST_Omega/HSP26"/>
</dbReference>
<comment type="catalytic activity">
    <reaction evidence="3 4">
        <text>L-dehydroascorbate + 2 glutathione = glutathione disulfide + L-ascorbate</text>
        <dbReference type="Rhea" id="RHEA:24424"/>
        <dbReference type="ChEBI" id="CHEBI:38290"/>
        <dbReference type="ChEBI" id="CHEBI:57925"/>
        <dbReference type="ChEBI" id="CHEBI:58297"/>
        <dbReference type="ChEBI" id="CHEBI:58539"/>
        <dbReference type="EC" id="1.8.5.1"/>
    </reaction>
</comment>
<comment type="function">
    <text evidence="4">Exhibits glutathione-dependent thiol transferase activity. Has high dehydroascorbate reductase activity and may contribute to the recycling of ascorbic acid. Participates in the biotransformation of inorganic arsenic and reduces monomethylarsonic acid (MMA).</text>
</comment>
<evidence type="ECO:0000256" key="1">
    <source>
        <dbReference type="ARBA" id="ARBA00047960"/>
    </source>
</evidence>
<comment type="catalytic activity">
    <reaction evidence="1 4">
        <text>RX + glutathione = an S-substituted glutathione + a halide anion + H(+)</text>
        <dbReference type="Rhea" id="RHEA:16437"/>
        <dbReference type="ChEBI" id="CHEBI:15378"/>
        <dbReference type="ChEBI" id="CHEBI:16042"/>
        <dbReference type="ChEBI" id="CHEBI:17792"/>
        <dbReference type="ChEBI" id="CHEBI:57925"/>
        <dbReference type="ChEBI" id="CHEBI:90779"/>
        <dbReference type="EC" id="2.5.1.18"/>
    </reaction>
</comment>
<dbReference type="PROSITE" id="PS50405">
    <property type="entry name" value="GST_CTER"/>
    <property type="match status" value="1"/>
</dbReference>
<evidence type="ECO:0000313" key="7">
    <source>
        <dbReference type="Proteomes" id="UP000694701"/>
    </source>
</evidence>
<evidence type="ECO:0000256" key="3">
    <source>
        <dbReference type="ARBA" id="ARBA00049544"/>
    </source>
</evidence>
<comment type="similarity">
    <text evidence="4">Belongs to the GST superfamily. Omega family.</text>
</comment>
<organism evidence="6 7">
    <name type="scientific">Cyprinus carpio</name>
    <name type="common">Common carp</name>
    <dbReference type="NCBI Taxonomy" id="7962"/>
    <lineage>
        <taxon>Eukaryota</taxon>
        <taxon>Metazoa</taxon>
        <taxon>Chordata</taxon>
        <taxon>Craniata</taxon>
        <taxon>Vertebrata</taxon>
        <taxon>Euteleostomi</taxon>
        <taxon>Actinopterygii</taxon>
        <taxon>Neopterygii</taxon>
        <taxon>Teleostei</taxon>
        <taxon>Ostariophysi</taxon>
        <taxon>Cypriniformes</taxon>
        <taxon>Cyprinidae</taxon>
        <taxon>Cyprininae</taxon>
        <taxon>Cyprinus</taxon>
    </lineage>
</organism>
<evidence type="ECO:0000256" key="2">
    <source>
        <dbReference type="ARBA" id="ARBA00048353"/>
    </source>
</evidence>
<dbReference type="Gene3D" id="1.20.1050.10">
    <property type="match status" value="1"/>
</dbReference>
<dbReference type="SUPFAM" id="SSF47616">
    <property type="entry name" value="GST C-terminal domain-like"/>
    <property type="match status" value="1"/>
</dbReference>
<dbReference type="GO" id="GO:0045174">
    <property type="term" value="F:glutathione dehydrogenase (ascorbate) activity"/>
    <property type="evidence" value="ECO:0007669"/>
    <property type="project" value="UniProtKB-UniRule"/>
</dbReference>
<accession>A0A8C2JS59</accession>
<protein>
    <recommendedName>
        <fullName evidence="4">Glutathione S-transferase omega</fullName>
        <shortName evidence="4">GSTO</shortName>
        <ecNumber evidence="4">1.20.4.2</ecNumber>
        <ecNumber evidence="4">1.8.5.1</ecNumber>
        <ecNumber evidence="4">2.5.1.18</ecNumber>
    </recommendedName>
    <alternativeName>
        <fullName evidence="4">Glutathione-dependent dehydroascorbate reductase</fullName>
    </alternativeName>
    <alternativeName>
        <fullName evidence="4">Monomethylarsonic acid reductase</fullName>
    </alternativeName>
</protein>
<dbReference type="PANTHER" id="PTHR43968">
    <property type="match status" value="1"/>
</dbReference>
<dbReference type="InterPro" id="IPR010987">
    <property type="entry name" value="Glutathione-S-Trfase_C-like"/>
</dbReference>
<dbReference type="GO" id="GO:0006749">
    <property type="term" value="P:glutathione metabolic process"/>
    <property type="evidence" value="ECO:0007669"/>
    <property type="project" value="UniProtKB-UniRule"/>
</dbReference>
<dbReference type="PANTHER" id="PTHR43968:SF6">
    <property type="entry name" value="GLUTATHIONE S-TRANSFERASE OMEGA"/>
    <property type="match status" value="1"/>
</dbReference>
<dbReference type="AlphaFoldDB" id="A0A8C2JS59"/>
<proteinExistence type="inferred from homology"/>
<evidence type="ECO:0000256" key="4">
    <source>
        <dbReference type="RuleBase" id="RU368071"/>
    </source>
</evidence>
<dbReference type="PRINTS" id="PR01625">
    <property type="entry name" value="GSTRNSFRASEO"/>
</dbReference>